<dbReference type="GO" id="GO:0019901">
    <property type="term" value="F:protein kinase binding"/>
    <property type="evidence" value="ECO:0007669"/>
    <property type="project" value="InterPro"/>
</dbReference>
<dbReference type="Pfam" id="PF00134">
    <property type="entry name" value="Cyclin_N"/>
    <property type="match status" value="1"/>
</dbReference>
<evidence type="ECO:0000313" key="4">
    <source>
        <dbReference type="Proteomes" id="UP001362899"/>
    </source>
</evidence>
<proteinExistence type="predicted"/>
<feature type="domain" description="Cyclin N-terminal" evidence="2">
    <location>
        <begin position="70"/>
        <end position="171"/>
    </location>
</feature>
<dbReference type="SUPFAM" id="SSF47954">
    <property type="entry name" value="Cyclin-like"/>
    <property type="match status" value="1"/>
</dbReference>
<dbReference type="PANTHER" id="PTHR15615:SF36">
    <property type="entry name" value="PHO85 CYCLIN-5"/>
    <property type="match status" value="1"/>
</dbReference>
<dbReference type="GO" id="GO:0016538">
    <property type="term" value="F:cyclin-dependent protein serine/threonine kinase regulator activity"/>
    <property type="evidence" value="ECO:0007669"/>
    <property type="project" value="TreeGrafter"/>
</dbReference>
<comment type="caution">
    <text evidence="3">The sequence shown here is derived from an EMBL/GenBank/DDBJ whole genome shotgun (WGS) entry which is preliminary data.</text>
</comment>
<name>A0AAV5RGU0_STABA</name>
<feature type="region of interest" description="Disordered" evidence="1">
    <location>
        <begin position="257"/>
        <end position="294"/>
    </location>
</feature>
<evidence type="ECO:0000259" key="2">
    <source>
        <dbReference type="Pfam" id="PF00134"/>
    </source>
</evidence>
<dbReference type="Gene3D" id="1.10.472.10">
    <property type="entry name" value="Cyclin-like"/>
    <property type="match status" value="1"/>
</dbReference>
<dbReference type="Proteomes" id="UP001362899">
    <property type="component" value="Unassembled WGS sequence"/>
</dbReference>
<reference evidence="3 4" key="1">
    <citation type="journal article" date="2023" name="Elife">
        <title>Identification of key yeast species and microbe-microbe interactions impacting larval growth of Drosophila in the wild.</title>
        <authorList>
            <person name="Mure A."/>
            <person name="Sugiura Y."/>
            <person name="Maeda R."/>
            <person name="Honda K."/>
            <person name="Sakurai N."/>
            <person name="Takahashi Y."/>
            <person name="Watada M."/>
            <person name="Katoh T."/>
            <person name="Gotoh A."/>
            <person name="Gotoh Y."/>
            <person name="Taniguchi I."/>
            <person name="Nakamura K."/>
            <person name="Hayashi T."/>
            <person name="Katayama T."/>
            <person name="Uemura T."/>
            <person name="Hattori Y."/>
        </authorList>
    </citation>
    <scope>NUCLEOTIDE SEQUENCE [LARGE SCALE GENOMIC DNA]</scope>
    <source>
        <strain evidence="3 4">SB-73</strain>
    </source>
</reference>
<sequence length="294" mass="33726">MAITIRPSFELSRYDNRRVRVRSTNKVDATHGTTRQPFGDDSRKRMALALVELCAKFMENTWPSRVFRLPFRQFIFEVIKRSRVHYSVFQVALCYISRMKPVIEQLRKDNKEIPQRIACGRRVLVAALQIATKYVQDRCYSVQVWSRISGLSVKDLTANELALMQALDWNMFVPYEVYLKSCNWLKDAAHSQGSYLSPPVCSVQDQDQDQHQPLQLLDGMHLPPMTGIHIEMGLGNNIVPTNDHHLSLPVEHKASLQDNEDCMLTPPTLTSDEPQTRRNSDASSPEIEIWSNGI</sequence>
<dbReference type="GO" id="GO:0000307">
    <property type="term" value="C:cyclin-dependent protein kinase holoenzyme complex"/>
    <property type="evidence" value="ECO:0007669"/>
    <property type="project" value="UniProtKB-ARBA"/>
</dbReference>
<evidence type="ECO:0000256" key="1">
    <source>
        <dbReference type="SAM" id="MobiDB-lite"/>
    </source>
</evidence>
<dbReference type="GO" id="GO:0005634">
    <property type="term" value="C:nucleus"/>
    <property type="evidence" value="ECO:0007669"/>
    <property type="project" value="TreeGrafter"/>
</dbReference>
<dbReference type="InterPro" id="IPR036915">
    <property type="entry name" value="Cyclin-like_sf"/>
</dbReference>
<keyword evidence="4" id="KW-1185">Reference proteome</keyword>
<dbReference type="InterPro" id="IPR006671">
    <property type="entry name" value="Cyclin_N"/>
</dbReference>
<dbReference type="PANTHER" id="PTHR15615">
    <property type="match status" value="1"/>
</dbReference>
<dbReference type="InterPro" id="IPR013922">
    <property type="entry name" value="Cyclin_PHO80-like"/>
</dbReference>
<accession>A0AAV5RGU0</accession>
<organism evidence="3 4">
    <name type="scientific">Starmerella bacillaris</name>
    <name type="common">Yeast</name>
    <name type="synonym">Candida zemplinina</name>
    <dbReference type="NCBI Taxonomy" id="1247836"/>
    <lineage>
        <taxon>Eukaryota</taxon>
        <taxon>Fungi</taxon>
        <taxon>Dikarya</taxon>
        <taxon>Ascomycota</taxon>
        <taxon>Saccharomycotina</taxon>
        <taxon>Dipodascomycetes</taxon>
        <taxon>Dipodascales</taxon>
        <taxon>Trichomonascaceae</taxon>
        <taxon>Starmerella</taxon>
    </lineage>
</organism>
<gene>
    <name evidence="3" type="ORF">DASB73_007690</name>
</gene>
<dbReference type="AlphaFoldDB" id="A0AAV5RGU0"/>
<dbReference type="EMBL" id="BTGC01000003">
    <property type="protein sequence ID" value="GMM49811.1"/>
    <property type="molecule type" value="Genomic_DNA"/>
</dbReference>
<evidence type="ECO:0000313" key="3">
    <source>
        <dbReference type="EMBL" id="GMM49811.1"/>
    </source>
</evidence>
<protein>
    <submittedName>
        <fullName evidence="3">Pcl5 protein</fullName>
    </submittedName>
</protein>
<dbReference type="CDD" id="cd20557">
    <property type="entry name" value="CYCLIN_ScPCL1-like"/>
    <property type="match status" value="1"/>
</dbReference>